<reference evidence="2" key="1">
    <citation type="submission" date="2022-12" db="EMBL/GenBank/DDBJ databases">
        <authorList>
            <person name="Petersen C."/>
        </authorList>
    </citation>
    <scope>NUCLEOTIDE SEQUENCE</scope>
    <source>
        <strain evidence="2">IBT 17660</strain>
    </source>
</reference>
<evidence type="ECO:0000256" key="1">
    <source>
        <dbReference type="SAM" id="MobiDB-lite"/>
    </source>
</evidence>
<evidence type="ECO:0000313" key="3">
    <source>
        <dbReference type="Proteomes" id="UP001147760"/>
    </source>
</evidence>
<organism evidence="2 3">
    <name type="scientific">Penicillium desertorum</name>
    <dbReference type="NCBI Taxonomy" id="1303715"/>
    <lineage>
        <taxon>Eukaryota</taxon>
        <taxon>Fungi</taxon>
        <taxon>Dikarya</taxon>
        <taxon>Ascomycota</taxon>
        <taxon>Pezizomycotina</taxon>
        <taxon>Eurotiomycetes</taxon>
        <taxon>Eurotiomycetidae</taxon>
        <taxon>Eurotiales</taxon>
        <taxon>Aspergillaceae</taxon>
        <taxon>Penicillium</taxon>
    </lineage>
</organism>
<keyword evidence="3" id="KW-1185">Reference proteome</keyword>
<dbReference type="AlphaFoldDB" id="A0A9W9WNX0"/>
<reference evidence="2" key="2">
    <citation type="journal article" date="2023" name="IMA Fungus">
        <title>Comparative genomic study of the Penicillium genus elucidates a diverse pangenome and 15 lateral gene transfer events.</title>
        <authorList>
            <person name="Petersen C."/>
            <person name="Sorensen T."/>
            <person name="Nielsen M.R."/>
            <person name="Sondergaard T.E."/>
            <person name="Sorensen J.L."/>
            <person name="Fitzpatrick D.A."/>
            <person name="Frisvad J.C."/>
            <person name="Nielsen K.L."/>
        </authorList>
    </citation>
    <scope>NUCLEOTIDE SEQUENCE</scope>
    <source>
        <strain evidence="2">IBT 17660</strain>
    </source>
</reference>
<dbReference type="Gene3D" id="3.40.50.720">
    <property type="entry name" value="NAD(P)-binding Rossmann-like Domain"/>
    <property type="match status" value="1"/>
</dbReference>
<comment type="caution">
    <text evidence="2">The sequence shown here is derived from an EMBL/GenBank/DDBJ whole genome shotgun (WGS) entry which is preliminary data.</text>
</comment>
<dbReference type="EMBL" id="JAPWDO010000005">
    <property type="protein sequence ID" value="KAJ5470971.1"/>
    <property type="molecule type" value="Genomic_DNA"/>
</dbReference>
<evidence type="ECO:0000313" key="2">
    <source>
        <dbReference type="EMBL" id="KAJ5470971.1"/>
    </source>
</evidence>
<feature type="region of interest" description="Disordered" evidence="1">
    <location>
        <begin position="1"/>
        <end position="20"/>
    </location>
</feature>
<protein>
    <submittedName>
        <fullName evidence="2">Zinc-binding oxidoreductase ToxD</fullName>
    </submittedName>
</protein>
<dbReference type="Gene3D" id="3.90.180.10">
    <property type="entry name" value="Medium-chain alcohol dehydrogenases, catalytic domain"/>
    <property type="match status" value="1"/>
</dbReference>
<sequence length="87" mass="9331">MLLTQPGDSVTGLFYEDRPGDPTSDTFGKYALQKTSLSMPVRDSVSHTEAATLPVRVKSIHILLNSTVEDGGKFVVAEVTSGHLLAK</sequence>
<accession>A0A9W9WNX0</accession>
<dbReference type="Proteomes" id="UP001147760">
    <property type="component" value="Unassembled WGS sequence"/>
</dbReference>
<proteinExistence type="predicted"/>
<gene>
    <name evidence="2" type="ORF">N7530_008328</name>
</gene>
<name>A0A9W9WNX0_9EURO</name>